<dbReference type="InterPro" id="IPR017941">
    <property type="entry name" value="Rieske_2Fe-2S"/>
</dbReference>
<evidence type="ECO:0000256" key="4">
    <source>
        <dbReference type="ARBA" id="ARBA00023004"/>
    </source>
</evidence>
<keyword evidence="4" id="KW-0408">Iron</keyword>
<keyword evidence="2" id="KW-0479">Metal-binding</keyword>
<feature type="domain" description="Rieske" evidence="6">
    <location>
        <begin position="7"/>
        <end position="109"/>
    </location>
</feature>
<keyword evidence="3" id="KW-0560">Oxidoreductase</keyword>
<evidence type="ECO:0000259" key="6">
    <source>
        <dbReference type="PROSITE" id="PS51296"/>
    </source>
</evidence>
<dbReference type="Gene3D" id="2.102.10.10">
    <property type="entry name" value="Rieske [2Fe-2S] iron-sulphur domain"/>
    <property type="match status" value="1"/>
</dbReference>
<dbReference type="GO" id="GO:0051213">
    <property type="term" value="F:dioxygenase activity"/>
    <property type="evidence" value="ECO:0007669"/>
    <property type="project" value="UniProtKB-KW"/>
</dbReference>
<sequence length="347" mass="39385">MFIRDAWYVGAWSHELDATPMKARRLLGDNILFFRTTSGQVAAIRDRCSHRFAPLSMGRREGDCVRCMYHGLLFDADGKCIEEPGRKGVSPKTNVRSYPTVERYKQVWIWMGDPAKADPNLIPDCHYQDDPAWASIPAYIHYKADYRLILDNLLDFSHLTYVHENTLGGSATIAHIRPKVERLGDKVRLTRWYLGEPCIAPYLKGFNTFEGPVDRWHIYELHIPGNVFLMDSGSAPAGSGAPEGQRVPEAMQFRATQIVTPEDEQNSHFFWSYAHNFNIGDPDFTAKLATRIAEGFEEDRIMIEAQQDEVNRSTRDEMAFIMADNGLALGRRIIEEKLAAENALADG</sequence>
<evidence type="ECO:0000313" key="8">
    <source>
        <dbReference type="Proteomes" id="UP001203512"/>
    </source>
</evidence>
<evidence type="ECO:0000256" key="2">
    <source>
        <dbReference type="ARBA" id="ARBA00022723"/>
    </source>
</evidence>
<evidence type="ECO:0000313" key="7">
    <source>
        <dbReference type="EMBL" id="MCK0532814.1"/>
    </source>
</evidence>
<dbReference type="CDD" id="cd08878">
    <property type="entry name" value="RHO_alpha_C_DMO-like"/>
    <property type="match status" value="1"/>
</dbReference>
<dbReference type="PANTHER" id="PTHR21266">
    <property type="entry name" value="IRON-SULFUR DOMAIN CONTAINING PROTEIN"/>
    <property type="match status" value="1"/>
</dbReference>
<protein>
    <submittedName>
        <fullName evidence="7">Aromatic ring-hydroxylating dioxygenase subunit alpha</fullName>
    </submittedName>
</protein>
<keyword evidence="7" id="KW-0223">Dioxygenase</keyword>
<evidence type="ECO:0000256" key="5">
    <source>
        <dbReference type="ARBA" id="ARBA00023014"/>
    </source>
</evidence>
<dbReference type="InterPro" id="IPR050584">
    <property type="entry name" value="Cholesterol_7-desaturase"/>
</dbReference>
<dbReference type="Pfam" id="PF00355">
    <property type="entry name" value="Rieske"/>
    <property type="match status" value="1"/>
</dbReference>
<dbReference type="PANTHER" id="PTHR21266:SF60">
    <property type="entry name" value="3-KETOSTEROID-9-ALPHA-MONOOXYGENASE, OXYGENASE COMPONENT"/>
    <property type="match status" value="1"/>
</dbReference>
<accession>A0ABT0E0M4</accession>
<dbReference type="SUPFAM" id="SSF55961">
    <property type="entry name" value="Bet v1-like"/>
    <property type="match status" value="1"/>
</dbReference>
<evidence type="ECO:0000256" key="3">
    <source>
        <dbReference type="ARBA" id="ARBA00023002"/>
    </source>
</evidence>
<evidence type="ECO:0000256" key="1">
    <source>
        <dbReference type="ARBA" id="ARBA00022714"/>
    </source>
</evidence>
<dbReference type="PROSITE" id="PS51296">
    <property type="entry name" value="RIESKE"/>
    <property type="match status" value="1"/>
</dbReference>
<dbReference type="Gene3D" id="3.90.380.10">
    <property type="entry name" value="Naphthalene 1,2-dioxygenase Alpha Subunit, Chain A, domain 1"/>
    <property type="match status" value="1"/>
</dbReference>
<keyword evidence="5" id="KW-0411">Iron-sulfur</keyword>
<organism evidence="7 8">
    <name type="scientific">Sphingobium agri</name>
    <dbReference type="NCBI Taxonomy" id="2933566"/>
    <lineage>
        <taxon>Bacteria</taxon>
        <taxon>Pseudomonadati</taxon>
        <taxon>Pseudomonadota</taxon>
        <taxon>Alphaproteobacteria</taxon>
        <taxon>Sphingomonadales</taxon>
        <taxon>Sphingomonadaceae</taxon>
        <taxon>Sphingobium</taxon>
    </lineage>
</organism>
<keyword evidence="8" id="KW-1185">Reference proteome</keyword>
<comment type="caution">
    <text evidence="7">The sequence shown here is derived from an EMBL/GenBank/DDBJ whole genome shotgun (WGS) entry which is preliminary data.</text>
</comment>
<dbReference type="InterPro" id="IPR044043">
    <property type="entry name" value="VanA_C_cat"/>
</dbReference>
<dbReference type="Pfam" id="PF19112">
    <property type="entry name" value="VanA_C"/>
    <property type="match status" value="1"/>
</dbReference>
<dbReference type="EMBL" id="JALKHS010000011">
    <property type="protein sequence ID" value="MCK0532814.1"/>
    <property type="molecule type" value="Genomic_DNA"/>
</dbReference>
<keyword evidence="1" id="KW-0001">2Fe-2S</keyword>
<dbReference type="RefSeq" id="WP_247233711.1">
    <property type="nucleotide sequence ID" value="NZ_JALKHS010000011.1"/>
</dbReference>
<gene>
    <name evidence="7" type="ORF">MU848_14585</name>
</gene>
<dbReference type="InterPro" id="IPR036922">
    <property type="entry name" value="Rieske_2Fe-2S_sf"/>
</dbReference>
<name>A0ABT0E0M4_9SPHN</name>
<dbReference type="SUPFAM" id="SSF50022">
    <property type="entry name" value="ISP domain"/>
    <property type="match status" value="1"/>
</dbReference>
<reference evidence="7 8" key="1">
    <citation type="submission" date="2022-04" db="EMBL/GenBank/DDBJ databases">
        <authorList>
            <person name="Huq M.A."/>
        </authorList>
    </citation>
    <scope>NUCLEOTIDE SEQUENCE [LARGE SCALE GENOMIC DNA]</scope>
    <source>
        <strain evidence="7 8">MAH-33</strain>
    </source>
</reference>
<dbReference type="Proteomes" id="UP001203512">
    <property type="component" value="Unassembled WGS sequence"/>
</dbReference>
<proteinExistence type="predicted"/>